<dbReference type="InterPro" id="IPR023214">
    <property type="entry name" value="HAD_sf"/>
</dbReference>
<dbReference type="Proteomes" id="UP000235826">
    <property type="component" value="Chromosome"/>
</dbReference>
<evidence type="ECO:0000256" key="4">
    <source>
        <dbReference type="ARBA" id="ARBA00022842"/>
    </source>
</evidence>
<dbReference type="KEGG" id="fek:C1H87_11980"/>
<keyword evidence="6" id="KW-1185">Reference proteome</keyword>
<dbReference type="GO" id="GO:0044281">
    <property type="term" value="P:small molecule metabolic process"/>
    <property type="evidence" value="ECO:0007669"/>
    <property type="project" value="UniProtKB-ARBA"/>
</dbReference>
<evidence type="ECO:0000256" key="3">
    <source>
        <dbReference type="ARBA" id="ARBA00022801"/>
    </source>
</evidence>
<organism evidence="5 6">
    <name type="scientific">Flavivirga eckloniae</name>
    <dbReference type="NCBI Taxonomy" id="1803846"/>
    <lineage>
        <taxon>Bacteria</taxon>
        <taxon>Pseudomonadati</taxon>
        <taxon>Bacteroidota</taxon>
        <taxon>Flavobacteriia</taxon>
        <taxon>Flavobacteriales</taxon>
        <taxon>Flavobacteriaceae</taxon>
        <taxon>Flavivirga</taxon>
    </lineage>
</organism>
<dbReference type="EMBL" id="CP025791">
    <property type="protein sequence ID" value="AUP79387.1"/>
    <property type="molecule type" value="Genomic_DNA"/>
</dbReference>
<protein>
    <submittedName>
        <fullName evidence="5">Hydrolase</fullName>
    </submittedName>
</protein>
<dbReference type="RefSeq" id="WP_102756042.1">
    <property type="nucleotide sequence ID" value="NZ_CP025791.1"/>
</dbReference>
<dbReference type="SFLD" id="SFLDG01129">
    <property type="entry name" value="C1.5:_HAD__Beta-PGM__Phosphata"/>
    <property type="match status" value="1"/>
</dbReference>
<dbReference type="PRINTS" id="PR00413">
    <property type="entry name" value="HADHALOGNASE"/>
</dbReference>
<dbReference type="AlphaFoldDB" id="A0A2K9PS32"/>
<dbReference type="InterPro" id="IPR041492">
    <property type="entry name" value="HAD_2"/>
</dbReference>
<dbReference type="GO" id="GO:0016791">
    <property type="term" value="F:phosphatase activity"/>
    <property type="evidence" value="ECO:0007669"/>
    <property type="project" value="TreeGrafter"/>
</dbReference>
<accession>A0A2K9PS32</accession>
<keyword evidence="3 5" id="KW-0378">Hydrolase</keyword>
<keyword evidence="4" id="KW-0460">Magnesium</keyword>
<dbReference type="PANTHER" id="PTHR46470:SF2">
    <property type="entry name" value="GLYCERALDEHYDE 3-PHOSPHATE PHOSPHATASE"/>
    <property type="match status" value="1"/>
</dbReference>
<dbReference type="Gene3D" id="1.20.120.710">
    <property type="entry name" value="Haloacid dehalogenase hydrolase-like domain"/>
    <property type="match status" value="1"/>
</dbReference>
<dbReference type="GO" id="GO:0046872">
    <property type="term" value="F:metal ion binding"/>
    <property type="evidence" value="ECO:0007669"/>
    <property type="project" value="UniProtKB-KW"/>
</dbReference>
<dbReference type="OrthoDB" id="9807630at2"/>
<dbReference type="InterPro" id="IPR051400">
    <property type="entry name" value="HAD-like_hydrolase"/>
</dbReference>
<evidence type="ECO:0000313" key="5">
    <source>
        <dbReference type="EMBL" id="AUP79387.1"/>
    </source>
</evidence>
<evidence type="ECO:0000256" key="1">
    <source>
        <dbReference type="ARBA" id="ARBA00001946"/>
    </source>
</evidence>
<dbReference type="SFLD" id="SFLDS00003">
    <property type="entry name" value="Haloacid_Dehalogenase"/>
    <property type="match status" value="1"/>
</dbReference>
<dbReference type="SUPFAM" id="SSF56784">
    <property type="entry name" value="HAD-like"/>
    <property type="match status" value="1"/>
</dbReference>
<evidence type="ECO:0000313" key="6">
    <source>
        <dbReference type="Proteomes" id="UP000235826"/>
    </source>
</evidence>
<sequence>MSHKNKNHIILDLDHTLYNYDIAHNLAMEQVISFLKEKSNLSKEIVLKAFNTSRKRTHLDLLNTASSHNRLLYFQKTFESLEMNSIDNTLPCYELYWGTFLDNMTLFEGVSELFDKLKSQNRKICILTDLTAHIQFRKINKLGLENHIDFIVSSEEAGKEKPHPIMFYKALDKLKCTKEESVMIGDNWDKDILGAYNFGIEGIWINHKNENKELPLGAIAVSNFKEIINIL</sequence>
<name>A0A2K9PS32_9FLAO</name>
<comment type="cofactor">
    <cofactor evidence="1">
        <name>Mg(2+)</name>
        <dbReference type="ChEBI" id="CHEBI:18420"/>
    </cofactor>
</comment>
<dbReference type="NCBIfam" id="TIGR01549">
    <property type="entry name" value="HAD-SF-IA-v1"/>
    <property type="match status" value="1"/>
</dbReference>
<dbReference type="InterPro" id="IPR006439">
    <property type="entry name" value="HAD-SF_hydro_IA"/>
</dbReference>
<keyword evidence="2" id="KW-0479">Metal-binding</keyword>
<reference evidence="5 6" key="1">
    <citation type="submission" date="2018-01" db="EMBL/GenBank/DDBJ databases">
        <title>Complete genome sequence of Flavivirga eckloniae ECD14 isolated from seaweed Ecklonia cava.</title>
        <authorList>
            <person name="Lee J.H."/>
            <person name="Baik K.S."/>
            <person name="Seong C.N."/>
        </authorList>
    </citation>
    <scope>NUCLEOTIDE SEQUENCE [LARGE SCALE GENOMIC DNA]</scope>
    <source>
        <strain evidence="5 6">ECD14</strain>
    </source>
</reference>
<gene>
    <name evidence="5" type="ORF">C1H87_11980</name>
</gene>
<dbReference type="Gene3D" id="3.40.50.1000">
    <property type="entry name" value="HAD superfamily/HAD-like"/>
    <property type="match status" value="1"/>
</dbReference>
<dbReference type="PANTHER" id="PTHR46470">
    <property type="entry name" value="N-ACYLNEURAMINATE-9-PHOSPHATASE"/>
    <property type="match status" value="1"/>
</dbReference>
<dbReference type="InterPro" id="IPR036412">
    <property type="entry name" value="HAD-like_sf"/>
</dbReference>
<proteinExistence type="predicted"/>
<dbReference type="Pfam" id="PF13419">
    <property type="entry name" value="HAD_2"/>
    <property type="match status" value="1"/>
</dbReference>
<evidence type="ECO:0000256" key="2">
    <source>
        <dbReference type="ARBA" id="ARBA00022723"/>
    </source>
</evidence>